<organism evidence="2 3">
    <name type="scientific">Pristionchus entomophagus</name>
    <dbReference type="NCBI Taxonomy" id="358040"/>
    <lineage>
        <taxon>Eukaryota</taxon>
        <taxon>Metazoa</taxon>
        <taxon>Ecdysozoa</taxon>
        <taxon>Nematoda</taxon>
        <taxon>Chromadorea</taxon>
        <taxon>Rhabditida</taxon>
        <taxon>Rhabditina</taxon>
        <taxon>Diplogasteromorpha</taxon>
        <taxon>Diplogasteroidea</taxon>
        <taxon>Neodiplogasteridae</taxon>
        <taxon>Pristionchus</taxon>
    </lineage>
</organism>
<feature type="compositionally biased region" description="Low complexity" evidence="1">
    <location>
        <begin position="23"/>
        <end position="42"/>
    </location>
</feature>
<gene>
    <name evidence="2" type="ORF">PENTCL1PPCAC_29435</name>
</gene>
<evidence type="ECO:0000313" key="3">
    <source>
        <dbReference type="Proteomes" id="UP001432027"/>
    </source>
</evidence>
<proteinExistence type="predicted"/>
<reference evidence="2" key="1">
    <citation type="submission" date="2023-10" db="EMBL/GenBank/DDBJ databases">
        <title>Genome assembly of Pristionchus species.</title>
        <authorList>
            <person name="Yoshida K."/>
            <person name="Sommer R.J."/>
        </authorList>
    </citation>
    <scope>NUCLEOTIDE SEQUENCE</scope>
    <source>
        <strain evidence="2">RS0144</strain>
    </source>
</reference>
<evidence type="ECO:0000256" key="1">
    <source>
        <dbReference type="SAM" id="MobiDB-lite"/>
    </source>
</evidence>
<accession>A0AAV5UJT5</accession>
<feature type="region of interest" description="Disordered" evidence="1">
    <location>
        <begin position="1"/>
        <end position="42"/>
    </location>
</feature>
<protein>
    <submittedName>
        <fullName evidence="2">Uncharacterized protein</fullName>
    </submittedName>
</protein>
<sequence>MLSTESFRACPLGNNTSLNIQRSSGSDSMFSSPSSMNSSYSSNSSSLFGQSVPLDRQLFVNTQMTAQQCVDLYQRAGGASYSTGEPALQMGRF</sequence>
<keyword evidence="3" id="KW-1185">Reference proteome</keyword>
<evidence type="ECO:0000313" key="2">
    <source>
        <dbReference type="EMBL" id="GMT07261.1"/>
    </source>
</evidence>
<feature type="compositionally biased region" description="Polar residues" evidence="1">
    <location>
        <begin position="13"/>
        <end position="22"/>
    </location>
</feature>
<dbReference type="AlphaFoldDB" id="A0AAV5UJT5"/>
<comment type="caution">
    <text evidence="2">The sequence shown here is derived from an EMBL/GenBank/DDBJ whole genome shotgun (WGS) entry which is preliminary data.</text>
</comment>
<dbReference type="Proteomes" id="UP001432027">
    <property type="component" value="Unassembled WGS sequence"/>
</dbReference>
<name>A0AAV5UJT5_9BILA</name>
<dbReference type="EMBL" id="BTSX01000006">
    <property type="protein sequence ID" value="GMT07261.1"/>
    <property type="molecule type" value="Genomic_DNA"/>
</dbReference>